<dbReference type="AlphaFoldDB" id="A0A6J4TCB6"/>
<sequence>MPARPTTALVLVSLVGGLLPASAFGASAAGSVAAEPGA</sequence>
<protein>
    <submittedName>
        <fullName evidence="1">Uncharacterized protein</fullName>
    </submittedName>
</protein>
<dbReference type="EMBL" id="CADCWC010000012">
    <property type="protein sequence ID" value="CAA9518942.1"/>
    <property type="molecule type" value="Genomic_DNA"/>
</dbReference>
<organism evidence="1">
    <name type="scientific">uncultured Thermoleophilia bacterium</name>
    <dbReference type="NCBI Taxonomy" id="1497501"/>
    <lineage>
        <taxon>Bacteria</taxon>
        <taxon>Bacillati</taxon>
        <taxon>Actinomycetota</taxon>
        <taxon>Thermoleophilia</taxon>
        <taxon>environmental samples</taxon>
    </lineage>
</organism>
<feature type="non-terminal residue" evidence="1">
    <location>
        <position position="38"/>
    </location>
</feature>
<accession>A0A6J4TCB6</accession>
<proteinExistence type="predicted"/>
<name>A0A6J4TCB6_9ACTN</name>
<gene>
    <name evidence="1" type="ORF">AVDCRST_MAG79-80</name>
</gene>
<evidence type="ECO:0000313" key="1">
    <source>
        <dbReference type="EMBL" id="CAA9518942.1"/>
    </source>
</evidence>
<reference evidence="1" key="1">
    <citation type="submission" date="2020-02" db="EMBL/GenBank/DDBJ databases">
        <authorList>
            <person name="Meier V. D."/>
        </authorList>
    </citation>
    <scope>NUCLEOTIDE SEQUENCE</scope>
    <source>
        <strain evidence="1">AVDCRST_MAG79</strain>
    </source>
</reference>